<protein>
    <recommendedName>
        <fullName evidence="5">BZIP domain-containing protein</fullName>
    </recommendedName>
</protein>
<reference evidence="6 7" key="1">
    <citation type="journal article" date="2012" name="PLoS Pathog.">
        <title>Diverse lifestyles and strategies of plant pathogenesis encoded in the genomes of eighteen Dothideomycetes fungi.</title>
        <authorList>
            <person name="Ohm R.A."/>
            <person name="Feau N."/>
            <person name="Henrissat B."/>
            <person name="Schoch C.L."/>
            <person name="Horwitz B.A."/>
            <person name="Barry K.W."/>
            <person name="Condon B.J."/>
            <person name="Copeland A.C."/>
            <person name="Dhillon B."/>
            <person name="Glaser F."/>
            <person name="Hesse C.N."/>
            <person name="Kosti I."/>
            <person name="LaButti K."/>
            <person name="Lindquist E.A."/>
            <person name="Lucas S."/>
            <person name="Salamov A.A."/>
            <person name="Bradshaw R.E."/>
            <person name="Ciuffetti L."/>
            <person name="Hamelin R.C."/>
            <person name="Kema G.H.J."/>
            <person name="Lawrence C."/>
            <person name="Scott J.A."/>
            <person name="Spatafora J.W."/>
            <person name="Turgeon B.G."/>
            <person name="de Wit P.J.G.M."/>
            <person name="Zhong S."/>
            <person name="Goodwin S.B."/>
            <person name="Grigoriev I.V."/>
        </authorList>
    </citation>
    <scope>NUCLEOTIDE SEQUENCE [LARGE SCALE GENOMIC DNA]</scope>
    <source>
        <strain evidence="6 7">SO2202</strain>
    </source>
</reference>
<evidence type="ECO:0000313" key="6">
    <source>
        <dbReference type="EMBL" id="EMF08163.1"/>
    </source>
</evidence>
<evidence type="ECO:0000256" key="4">
    <source>
        <dbReference type="SAM" id="MobiDB-lite"/>
    </source>
</evidence>
<dbReference type="RefSeq" id="XP_016756284.1">
    <property type="nucleotide sequence ID" value="XM_016900960.1"/>
</dbReference>
<feature type="region of interest" description="Disordered" evidence="4">
    <location>
        <begin position="76"/>
        <end position="122"/>
    </location>
</feature>
<feature type="compositionally biased region" description="Polar residues" evidence="4">
    <location>
        <begin position="76"/>
        <end position="94"/>
    </location>
</feature>
<dbReference type="InterPro" id="IPR004827">
    <property type="entry name" value="bZIP"/>
</dbReference>
<dbReference type="InterPro" id="IPR046347">
    <property type="entry name" value="bZIP_sf"/>
</dbReference>
<dbReference type="Pfam" id="PF00170">
    <property type="entry name" value="bZIP_1"/>
    <property type="match status" value="1"/>
</dbReference>
<dbReference type="GO" id="GO:0001228">
    <property type="term" value="F:DNA-binding transcription activator activity, RNA polymerase II-specific"/>
    <property type="evidence" value="ECO:0007669"/>
    <property type="project" value="TreeGrafter"/>
</dbReference>
<dbReference type="GeneID" id="27898097"/>
<gene>
    <name evidence="6" type="ORF">SEPMUDRAFT_112186</name>
</gene>
<dbReference type="AlphaFoldDB" id="M3BPR4"/>
<dbReference type="eggNOG" id="ENOG502S2TX">
    <property type="taxonomic scope" value="Eukaryota"/>
</dbReference>
<dbReference type="OrthoDB" id="4940293at2759"/>
<comment type="subcellular location">
    <subcellularLocation>
        <location evidence="1">Nucleus</location>
    </subcellularLocation>
</comment>
<feature type="compositionally biased region" description="Basic and acidic residues" evidence="4">
    <location>
        <begin position="148"/>
        <end position="160"/>
    </location>
</feature>
<keyword evidence="2" id="KW-0539">Nucleus</keyword>
<evidence type="ECO:0000313" key="7">
    <source>
        <dbReference type="Proteomes" id="UP000016931"/>
    </source>
</evidence>
<accession>M3BPR4</accession>
<dbReference type="Gene3D" id="1.20.5.170">
    <property type="match status" value="1"/>
</dbReference>
<name>M3BPR4_SPHMS</name>
<dbReference type="PANTHER" id="PTHR40621">
    <property type="entry name" value="TRANSCRIPTION FACTOR KAPC-RELATED"/>
    <property type="match status" value="1"/>
</dbReference>
<sequence length="247" mass="27319">METMEYNYFSPASQQYDYMAFDAESSSSDLGVTPILDVLGSEFPLTGSYAFQTFDTAALLLHPVATTAATTTTAISSPQQLQLQQHTTCSLSPPSSHHHHHHHHSSSSVSDGSSGSCSGGGGGGGSGNNVIAIDSNTFISTIDTEFEIQTRRNSSEEKENLTPAQSRRKAQNRAAQRAFRERKERHVRDLEAKLHFFATRMAKLQEDNERLEGLLRRVFVEKEAEEEEDELVVVVGRRRGDDEEEEG</sequence>
<feature type="domain" description="BZIP" evidence="5">
    <location>
        <begin position="167"/>
        <end position="182"/>
    </location>
</feature>
<dbReference type="PROSITE" id="PS00036">
    <property type="entry name" value="BZIP_BASIC"/>
    <property type="match status" value="1"/>
</dbReference>
<proteinExistence type="predicted"/>
<evidence type="ECO:0000256" key="2">
    <source>
        <dbReference type="ARBA" id="ARBA00023242"/>
    </source>
</evidence>
<keyword evidence="7" id="KW-1185">Reference proteome</keyword>
<dbReference type="GO" id="GO:0090575">
    <property type="term" value="C:RNA polymerase II transcription regulator complex"/>
    <property type="evidence" value="ECO:0007669"/>
    <property type="project" value="TreeGrafter"/>
</dbReference>
<evidence type="ECO:0000256" key="1">
    <source>
        <dbReference type="ARBA" id="ARBA00004123"/>
    </source>
</evidence>
<feature type="compositionally biased region" description="Basic residues" evidence="4">
    <location>
        <begin position="96"/>
        <end position="105"/>
    </location>
</feature>
<evidence type="ECO:0000259" key="5">
    <source>
        <dbReference type="PROSITE" id="PS00036"/>
    </source>
</evidence>
<dbReference type="InterPro" id="IPR050936">
    <property type="entry name" value="AP-1-like"/>
</dbReference>
<feature type="coiled-coil region" evidence="3">
    <location>
        <begin position="187"/>
        <end position="228"/>
    </location>
</feature>
<dbReference type="CDD" id="cd14688">
    <property type="entry name" value="bZIP_YAP"/>
    <property type="match status" value="1"/>
</dbReference>
<dbReference type="HOGENOM" id="CLU_1125126_0_0_1"/>
<organism evidence="6 7">
    <name type="scientific">Sphaerulina musiva (strain SO2202)</name>
    <name type="common">Poplar stem canker fungus</name>
    <name type="synonym">Septoria musiva</name>
    <dbReference type="NCBI Taxonomy" id="692275"/>
    <lineage>
        <taxon>Eukaryota</taxon>
        <taxon>Fungi</taxon>
        <taxon>Dikarya</taxon>
        <taxon>Ascomycota</taxon>
        <taxon>Pezizomycotina</taxon>
        <taxon>Dothideomycetes</taxon>
        <taxon>Dothideomycetidae</taxon>
        <taxon>Mycosphaerellales</taxon>
        <taxon>Mycosphaerellaceae</taxon>
        <taxon>Sphaerulina</taxon>
    </lineage>
</organism>
<evidence type="ECO:0000256" key="3">
    <source>
        <dbReference type="SAM" id="Coils"/>
    </source>
</evidence>
<feature type="compositionally biased region" description="Low complexity" evidence="4">
    <location>
        <begin position="106"/>
        <end position="116"/>
    </location>
</feature>
<feature type="region of interest" description="Disordered" evidence="4">
    <location>
        <begin position="148"/>
        <end position="184"/>
    </location>
</feature>
<dbReference type="Proteomes" id="UP000016931">
    <property type="component" value="Unassembled WGS sequence"/>
</dbReference>
<keyword evidence="3" id="KW-0175">Coiled coil</keyword>
<dbReference type="STRING" id="692275.M3BPR4"/>
<dbReference type="SUPFAM" id="SSF57959">
    <property type="entry name" value="Leucine zipper domain"/>
    <property type="match status" value="1"/>
</dbReference>
<dbReference type="GO" id="GO:0000976">
    <property type="term" value="F:transcription cis-regulatory region binding"/>
    <property type="evidence" value="ECO:0007669"/>
    <property type="project" value="InterPro"/>
</dbReference>
<dbReference type="PANTHER" id="PTHR40621:SF8">
    <property type="entry name" value="AP-1-LIKE TRANSCRIPTION FACTOR YAP3"/>
    <property type="match status" value="1"/>
</dbReference>
<dbReference type="EMBL" id="KB456272">
    <property type="protein sequence ID" value="EMF08163.1"/>
    <property type="molecule type" value="Genomic_DNA"/>
</dbReference>